<dbReference type="AlphaFoldDB" id="A0A8D9B9J3"/>
<keyword evidence="1" id="KW-0812">Transmembrane</keyword>
<sequence length="109" mass="12923">MYDRVSIILRLLNCLCKESSGCHGTDILYKIFDKLFFIFFIVEHYFFPSVSSLYLLSPFMVILSSLPSFFTEYFFVLPLSSSLPPFFLPFSEYVPRFFVYYSSTFFLPF</sequence>
<proteinExistence type="predicted"/>
<dbReference type="EMBL" id="HBUF01621566">
    <property type="protein sequence ID" value="CAG6781158.1"/>
    <property type="molecule type" value="Transcribed_RNA"/>
</dbReference>
<feature type="transmembrane region" description="Helical" evidence="1">
    <location>
        <begin position="27"/>
        <end position="47"/>
    </location>
</feature>
<keyword evidence="1" id="KW-0472">Membrane</keyword>
<name>A0A8D9B9J3_9HEMI</name>
<reference evidence="2" key="1">
    <citation type="submission" date="2021-05" db="EMBL/GenBank/DDBJ databases">
        <authorList>
            <person name="Alioto T."/>
            <person name="Alioto T."/>
            <person name="Gomez Garrido J."/>
        </authorList>
    </citation>
    <scope>NUCLEOTIDE SEQUENCE</scope>
</reference>
<accession>A0A8D9B9J3</accession>
<dbReference type="EMBL" id="HBUF01450667">
    <property type="protein sequence ID" value="CAG6743602.1"/>
    <property type="molecule type" value="Transcribed_RNA"/>
</dbReference>
<protein>
    <submittedName>
        <fullName evidence="2">Uncharacterized protein</fullName>
    </submittedName>
</protein>
<organism evidence="2">
    <name type="scientific">Cacopsylla melanoneura</name>
    <dbReference type="NCBI Taxonomy" id="428564"/>
    <lineage>
        <taxon>Eukaryota</taxon>
        <taxon>Metazoa</taxon>
        <taxon>Ecdysozoa</taxon>
        <taxon>Arthropoda</taxon>
        <taxon>Hexapoda</taxon>
        <taxon>Insecta</taxon>
        <taxon>Pterygota</taxon>
        <taxon>Neoptera</taxon>
        <taxon>Paraneoptera</taxon>
        <taxon>Hemiptera</taxon>
        <taxon>Sternorrhyncha</taxon>
        <taxon>Psylloidea</taxon>
        <taxon>Psyllidae</taxon>
        <taxon>Psyllinae</taxon>
        <taxon>Cacopsylla</taxon>
    </lineage>
</organism>
<evidence type="ECO:0000313" key="2">
    <source>
        <dbReference type="EMBL" id="CAG6781158.1"/>
    </source>
</evidence>
<evidence type="ECO:0000256" key="1">
    <source>
        <dbReference type="SAM" id="Phobius"/>
    </source>
</evidence>
<keyword evidence="1" id="KW-1133">Transmembrane helix</keyword>